<proteinExistence type="predicted"/>
<reference evidence="2 3" key="1">
    <citation type="submission" date="2019-05" db="EMBL/GenBank/DDBJ databases">
        <title>Another draft genome of Portunus trituberculatus and its Hox gene families provides insights of decapod evolution.</title>
        <authorList>
            <person name="Jeong J.-H."/>
            <person name="Song I."/>
            <person name="Kim S."/>
            <person name="Choi T."/>
            <person name="Kim D."/>
            <person name="Ryu S."/>
            <person name="Kim W."/>
        </authorList>
    </citation>
    <scope>NUCLEOTIDE SEQUENCE [LARGE SCALE GENOMIC DNA]</scope>
    <source>
        <tissue evidence="2">Muscle</tissue>
    </source>
</reference>
<organism evidence="2 3">
    <name type="scientific">Portunus trituberculatus</name>
    <name type="common">Swimming crab</name>
    <name type="synonym">Neptunus trituberculatus</name>
    <dbReference type="NCBI Taxonomy" id="210409"/>
    <lineage>
        <taxon>Eukaryota</taxon>
        <taxon>Metazoa</taxon>
        <taxon>Ecdysozoa</taxon>
        <taxon>Arthropoda</taxon>
        <taxon>Crustacea</taxon>
        <taxon>Multicrustacea</taxon>
        <taxon>Malacostraca</taxon>
        <taxon>Eumalacostraca</taxon>
        <taxon>Eucarida</taxon>
        <taxon>Decapoda</taxon>
        <taxon>Pleocyemata</taxon>
        <taxon>Brachyura</taxon>
        <taxon>Eubrachyura</taxon>
        <taxon>Portunoidea</taxon>
        <taxon>Portunidae</taxon>
        <taxon>Portuninae</taxon>
        <taxon>Portunus</taxon>
    </lineage>
</organism>
<dbReference type="Proteomes" id="UP000324222">
    <property type="component" value="Unassembled WGS sequence"/>
</dbReference>
<sequence>MRCESHNRFAQTEAVSSSHSPESGIGLSHNSLPGSDTYDQPDTGEDENGEFYDTEPLPIIGTCRAIYIFEDCPRQHPVLFLKALGCKGGGGLCSAIGLDLSQNWMKVEDLHLCCIPCTRPLLGDVFHLDLLNISSLRQLF</sequence>
<dbReference type="AlphaFoldDB" id="A0A5B7EBV7"/>
<dbReference type="OrthoDB" id="8783038at2759"/>
<accession>A0A5B7EBV7</accession>
<feature type="compositionally biased region" description="Polar residues" evidence="1">
    <location>
        <begin position="28"/>
        <end position="40"/>
    </location>
</feature>
<comment type="caution">
    <text evidence="2">The sequence shown here is derived from an EMBL/GenBank/DDBJ whole genome shotgun (WGS) entry which is preliminary data.</text>
</comment>
<gene>
    <name evidence="2" type="ORF">E2C01_024989</name>
</gene>
<evidence type="ECO:0000256" key="1">
    <source>
        <dbReference type="SAM" id="MobiDB-lite"/>
    </source>
</evidence>
<evidence type="ECO:0000313" key="2">
    <source>
        <dbReference type="EMBL" id="MPC31690.1"/>
    </source>
</evidence>
<keyword evidence="3" id="KW-1185">Reference proteome</keyword>
<name>A0A5B7EBV7_PORTR</name>
<feature type="compositionally biased region" description="Acidic residues" evidence="1">
    <location>
        <begin position="42"/>
        <end position="53"/>
    </location>
</feature>
<dbReference type="EMBL" id="VSRR010002486">
    <property type="protein sequence ID" value="MPC31690.1"/>
    <property type="molecule type" value="Genomic_DNA"/>
</dbReference>
<feature type="region of interest" description="Disordered" evidence="1">
    <location>
        <begin position="1"/>
        <end position="54"/>
    </location>
</feature>
<evidence type="ECO:0000313" key="3">
    <source>
        <dbReference type="Proteomes" id="UP000324222"/>
    </source>
</evidence>
<feature type="compositionally biased region" description="Polar residues" evidence="1">
    <location>
        <begin position="8"/>
        <end position="21"/>
    </location>
</feature>
<protein>
    <submittedName>
        <fullName evidence="2">Uncharacterized protein</fullName>
    </submittedName>
</protein>